<dbReference type="Pfam" id="PF01488">
    <property type="entry name" value="Shikimate_DH"/>
    <property type="match status" value="1"/>
</dbReference>
<dbReference type="SUPFAM" id="SSF69742">
    <property type="entry name" value="Glutamyl tRNA-reductase catalytic, N-terminal domain"/>
    <property type="match status" value="1"/>
</dbReference>
<evidence type="ECO:0000259" key="15">
    <source>
        <dbReference type="Pfam" id="PF05201"/>
    </source>
</evidence>
<dbReference type="Pfam" id="PF05201">
    <property type="entry name" value="GlutR_N"/>
    <property type="match status" value="1"/>
</dbReference>
<evidence type="ECO:0000256" key="6">
    <source>
        <dbReference type="ARBA" id="ARBA00023244"/>
    </source>
</evidence>
<dbReference type="SUPFAM" id="SSF69075">
    <property type="entry name" value="Glutamyl tRNA-reductase dimerization domain"/>
    <property type="match status" value="1"/>
</dbReference>
<feature type="binding site" evidence="9">
    <location>
        <position position="118"/>
    </location>
    <ligand>
        <name>substrate</name>
    </ligand>
</feature>
<evidence type="ECO:0000259" key="14">
    <source>
        <dbReference type="Pfam" id="PF01488"/>
    </source>
</evidence>
<dbReference type="HAMAP" id="MF_00087">
    <property type="entry name" value="Glu_tRNA_reductase"/>
    <property type="match status" value="1"/>
</dbReference>
<comment type="catalytic activity">
    <reaction evidence="7 12">
        <text>(S)-4-amino-5-oxopentanoate + tRNA(Glu) + NADP(+) = L-glutamyl-tRNA(Glu) + NADPH + H(+)</text>
        <dbReference type="Rhea" id="RHEA:12344"/>
        <dbReference type="Rhea" id="RHEA-COMP:9663"/>
        <dbReference type="Rhea" id="RHEA-COMP:9680"/>
        <dbReference type="ChEBI" id="CHEBI:15378"/>
        <dbReference type="ChEBI" id="CHEBI:57501"/>
        <dbReference type="ChEBI" id="CHEBI:57783"/>
        <dbReference type="ChEBI" id="CHEBI:58349"/>
        <dbReference type="ChEBI" id="CHEBI:78442"/>
        <dbReference type="ChEBI" id="CHEBI:78520"/>
        <dbReference type="EC" id="1.2.1.70"/>
    </reaction>
</comment>
<dbReference type="Gene3D" id="3.30.460.30">
    <property type="entry name" value="Glutamyl-tRNA reductase, N-terminal domain"/>
    <property type="match status" value="1"/>
</dbReference>
<evidence type="ECO:0000256" key="2">
    <source>
        <dbReference type="ARBA" id="ARBA00005916"/>
    </source>
</evidence>
<protein>
    <recommendedName>
        <fullName evidence="3 12">Glutamyl-tRNA reductase</fullName>
        <ecNumber evidence="3 12">1.2.1.70</ecNumber>
    </recommendedName>
</protein>
<feature type="domain" description="Tetrapyrrole biosynthesis glutamyl-tRNA reductase dimerisation" evidence="13">
    <location>
        <begin position="346"/>
        <end position="445"/>
    </location>
</feature>
<dbReference type="FunFam" id="3.30.460.30:FF:000001">
    <property type="entry name" value="Glutamyl-tRNA reductase"/>
    <property type="match status" value="1"/>
</dbReference>
<organism evidence="16">
    <name type="scientific">Alexandrium catenella</name>
    <name type="common">Red tide dinoflagellate</name>
    <name type="synonym">Gonyaulax catenella</name>
    <dbReference type="NCBI Taxonomy" id="2925"/>
    <lineage>
        <taxon>Eukaryota</taxon>
        <taxon>Sar</taxon>
        <taxon>Alveolata</taxon>
        <taxon>Dinophyceae</taxon>
        <taxon>Gonyaulacales</taxon>
        <taxon>Pyrocystaceae</taxon>
        <taxon>Alexandrium</taxon>
    </lineage>
</organism>
<dbReference type="PROSITE" id="PS00747">
    <property type="entry name" value="GLUTR"/>
    <property type="match status" value="1"/>
</dbReference>
<dbReference type="PIRSF" id="PIRSF000445">
    <property type="entry name" value="4pyrrol_synth_GluRdtase"/>
    <property type="match status" value="1"/>
</dbReference>
<evidence type="ECO:0000256" key="8">
    <source>
        <dbReference type="PIRSR" id="PIRSR000445-1"/>
    </source>
</evidence>
<dbReference type="Pfam" id="PF00745">
    <property type="entry name" value="GlutR_dimer"/>
    <property type="match status" value="1"/>
</dbReference>
<feature type="binding site" evidence="9">
    <location>
        <begin position="56"/>
        <end position="59"/>
    </location>
    <ligand>
        <name>substrate</name>
    </ligand>
</feature>
<keyword evidence="4 10" id="KW-0521">NADP</keyword>
<evidence type="ECO:0000256" key="9">
    <source>
        <dbReference type="PIRSR" id="PIRSR000445-2"/>
    </source>
</evidence>
<evidence type="ECO:0000256" key="1">
    <source>
        <dbReference type="ARBA" id="ARBA00005059"/>
    </source>
</evidence>
<dbReference type="EMBL" id="HBGE01001596">
    <property type="protein sequence ID" value="CAD9087392.1"/>
    <property type="molecule type" value="Transcribed_RNA"/>
</dbReference>
<feature type="site" description="Important for activity" evidence="11">
    <location>
        <position position="108"/>
    </location>
</feature>
<dbReference type="Gene3D" id="3.40.50.720">
    <property type="entry name" value="NAD(P)-binding Rossmann-like Domain"/>
    <property type="match status" value="1"/>
</dbReference>
<dbReference type="CDD" id="cd05213">
    <property type="entry name" value="NAD_bind_Glutamyl_tRNA_reduct"/>
    <property type="match status" value="1"/>
</dbReference>
<dbReference type="InterPro" id="IPR006151">
    <property type="entry name" value="Shikm_DH/Glu-tRNA_Rdtase"/>
</dbReference>
<comment type="similarity">
    <text evidence="2 12">Belongs to the glutamyl-tRNA reductase family.</text>
</comment>
<dbReference type="SUPFAM" id="SSF51735">
    <property type="entry name" value="NAD(P)-binding Rossmann-fold domains"/>
    <property type="match status" value="1"/>
</dbReference>
<evidence type="ECO:0000256" key="11">
    <source>
        <dbReference type="PIRSR" id="PIRSR000445-4"/>
    </source>
</evidence>
<dbReference type="InterPro" id="IPR036291">
    <property type="entry name" value="NAD(P)-bd_dom_sf"/>
</dbReference>
<feature type="active site" description="Nucleophile" evidence="8">
    <location>
        <position position="57"/>
    </location>
</feature>
<evidence type="ECO:0000259" key="13">
    <source>
        <dbReference type="Pfam" id="PF00745"/>
    </source>
</evidence>
<dbReference type="InterPro" id="IPR036343">
    <property type="entry name" value="GluRdtase_N_sf"/>
</dbReference>
<dbReference type="InterPro" id="IPR018214">
    <property type="entry name" value="GluRdtase_CS"/>
</dbReference>
<dbReference type="PANTHER" id="PTHR43120">
    <property type="entry name" value="GLUTAMYL-TRNA REDUCTASE 1, CHLOROPLASTIC"/>
    <property type="match status" value="1"/>
</dbReference>
<dbReference type="PANTHER" id="PTHR43120:SF1">
    <property type="entry name" value="GLUTAMYL-TRNA REDUCTASE 1, CHLOROPLASTIC"/>
    <property type="match status" value="1"/>
</dbReference>
<feature type="domain" description="Glutamyl-tRNA reductase N-terminal" evidence="15">
    <location>
        <begin position="7"/>
        <end position="175"/>
    </location>
</feature>
<dbReference type="InterPro" id="IPR036453">
    <property type="entry name" value="GluRdtase_dimer_dom_sf"/>
</dbReference>
<dbReference type="InterPro" id="IPR015895">
    <property type="entry name" value="4pyrrol_synth_GluRdtase_N"/>
</dbReference>
<accession>A0A7S1KWJ4</accession>
<keyword evidence="6 12" id="KW-0627">Porphyrin biosynthesis</keyword>
<comment type="pathway">
    <text evidence="1 12">Porphyrin-containing compound metabolism; protoporphyrin-IX biosynthesis; 5-aminolevulinate from L-glutamyl-tRNA(Glu): step 1/2.</text>
</comment>
<dbReference type="GO" id="GO:0050661">
    <property type="term" value="F:NADP binding"/>
    <property type="evidence" value="ECO:0007669"/>
    <property type="project" value="InterPro"/>
</dbReference>
<evidence type="ECO:0000256" key="12">
    <source>
        <dbReference type="RuleBase" id="RU000584"/>
    </source>
</evidence>
<evidence type="ECO:0000256" key="10">
    <source>
        <dbReference type="PIRSR" id="PIRSR000445-3"/>
    </source>
</evidence>
<feature type="binding site" evidence="9">
    <location>
        <position position="129"/>
    </location>
    <ligand>
        <name>substrate</name>
    </ligand>
</feature>
<keyword evidence="5 12" id="KW-0560">Oxidoreductase</keyword>
<feature type="binding site" evidence="10">
    <location>
        <begin position="213"/>
        <end position="218"/>
    </location>
    <ligand>
        <name>NADP(+)</name>
        <dbReference type="ChEBI" id="CHEBI:58349"/>
    </ligand>
</feature>
<evidence type="ECO:0000313" key="16">
    <source>
        <dbReference type="EMBL" id="CAD9087392.1"/>
    </source>
</evidence>
<evidence type="ECO:0000256" key="5">
    <source>
        <dbReference type="ARBA" id="ARBA00023002"/>
    </source>
</evidence>
<feature type="binding site" evidence="9">
    <location>
        <begin position="123"/>
        <end position="125"/>
    </location>
    <ligand>
        <name>substrate</name>
    </ligand>
</feature>
<dbReference type="InterPro" id="IPR015896">
    <property type="entry name" value="4pyrrol_synth_GluRdtase_dimer"/>
</dbReference>
<dbReference type="NCBIfam" id="TIGR01035">
    <property type="entry name" value="hemA"/>
    <property type="match status" value="1"/>
</dbReference>
<dbReference type="GO" id="GO:0006782">
    <property type="term" value="P:protoporphyrinogen IX biosynthetic process"/>
    <property type="evidence" value="ECO:0007669"/>
    <property type="project" value="UniProtKB-UniPathway"/>
</dbReference>
<dbReference type="EC" id="1.2.1.70" evidence="3 12"/>
<proteinExistence type="inferred from homology"/>
<reference evidence="16" key="1">
    <citation type="submission" date="2021-01" db="EMBL/GenBank/DDBJ databases">
        <authorList>
            <person name="Corre E."/>
            <person name="Pelletier E."/>
            <person name="Niang G."/>
            <person name="Scheremetjew M."/>
            <person name="Finn R."/>
            <person name="Kale V."/>
            <person name="Holt S."/>
            <person name="Cochrane G."/>
            <person name="Meng A."/>
            <person name="Brown T."/>
            <person name="Cohen L."/>
        </authorList>
    </citation>
    <scope>NUCLEOTIDE SEQUENCE</scope>
    <source>
        <strain evidence="16">OF101</strain>
    </source>
</reference>
<dbReference type="InterPro" id="IPR000343">
    <property type="entry name" value="4pyrrol_synth_GluRdtase"/>
</dbReference>
<evidence type="ECO:0000256" key="7">
    <source>
        <dbReference type="ARBA" id="ARBA00047464"/>
    </source>
</evidence>
<dbReference type="UniPathway" id="UPA00251">
    <property type="reaction ID" value="UER00316"/>
</dbReference>
<sequence>MMEVHVVGLSHHRAPVEVREKLAVSQEDWNRYANELVEFSKTSNGYMVPEVAVLSTCNRFELYFASPELKKYPAIECVHAFLGQQSGLSREGLEPYLFTHSGEAATQHLFEVSSGLDSLVLGEAQILAQVKACHERCIEKAKPEEEGSVAGCGGKIVTKMLHAGIRTGKIVRTRTKIGKGSVSVSSAAVELMCAKVMRDLQKQVGNVHVCIVGAGKMARLLLIALYSKHPDIQLTLVNRSVDKAQVLLDEVSGRGGSRAVTAPSAEMWDVIRRSDVVFAATASKDPIITKADLHSLERNLMLIDISVPLNIAADCGEADRVVSYTVDDLKKVVQANADKRQKEVLKAKRLISEEVTKYKLWQASQGAVPYLAALKTMAEGIRLTETDKMSKKLNGLDETERAAVDKLTRHIIDQLFRPIYYSMKDEEEIDVKKNKIWALKSMFNLEPEYKRRLLPQGATPARLPPGMRPAQLKA</sequence>
<feature type="domain" description="Quinate/shikimate 5-dehydrogenase/glutamyl-tRNA reductase" evidence="14">
    <location>
        <begin position="203"/>
        <end position="332"/>
    </location>
</feature>
<name>A0A7S1KWJ4_ALECA</name>
<dbReference type="GO" id="GO:0008883">
    <property type="term" value="F:glutamyl-tRNA reductase activity"/>
    <property type="evidence" value="ECO:0007669"/>
    <property type="project" value="UniProtKB-EC"/>
</dbReference>
<evidence type="ECO:0000256" key="3">
    <source>
        <dbReference type="ARBA" id="ARBA00012970"/>
    </source>
</evidence>
<evidence type="ECO:0000256" key="4">
    <source>
        <dbReference type="ARBA" id="ARBA00022857"/>
    </source>
</evidence>
<gene>
    <name evidence="16" type="ORF">ACAT0790_LOCUS966</name>
</gene>
<dbReference type="AlphaFoldDB" id="A0A7S1KWJ4"/>